<dbReference type="Proteomes" id="UP001151760">
    <property type="component" value="Unassembled WGS sequence"/>
</dbReference>
<evidence type="ECO:0000256" key="8">
    <source>
        <dbReference type="ARBA" id="ARBA00022932"/>
    </source>
</evidence>
<proteinExistence type="predicted"/>
<keyword evidence="7" id="KW-0695">RNA-directed DNA polymerase</keyword>
<evidence type="ECO:0000256" key="9">
    <source>
        <dbReference type="ARBA" id="ARBA00023172"/>
    </source>
</evidence>
<name>A0ABQ5CX61_9ASTR</name>
<dbReference type="Pfam" id="PF00665">
    <property type="entry name" value="rve"/>
    <property type="match status" value="1"/>
</dbReference>
<evidence type="ECO:0000256" key="4">
    <source>
        <dbReference type="ARBA" id="ARBA00022801"/>
    </source>
</evidence>
<organism evidence="11 12">
    <name type="scientific">Tanacetum coccineum</name>
    <dbReference type="NCBI Taxonomy" id="301880"/>
    <lineage>
        <taxon>Eukaryota</taxon>
        <taxon>Viridiplantae</taxon>
        <taxon>Streptophyta</taxon>
        <taxon>Embryophyta</taxon>
        <taxon>Tracheophyta</taxon>
        <taxon>Spermatophyta</taxon>
        <taxon>Magnoliopsida</taxon>
        <taxon>eudicotyledons</taxon>
        <taxon>Gunneridae</taxon>
        <taxon>Pentapetalae</taxon>
        <taxon>asterids</taxon>
        <taxon>campanulids</taxon>
        <taxon>Asterales</taxon>
        <taxon>Asteraceae</taxon>
        <taxon>Asteroideae</taxon>
        <taxon>Anthemideae</taxon>
        <taxon>Anthemidinae</taxon>
        <taxon>Tanacetum</taxon>
    </lineage>
</organism>
<dbReference type="SUPFAM" id="SSF53098">
    <property type="entry name" value="Ribonuclease H-like"/>
    <property type="match status" value="1"/>
</dbReference>
<keyword evidence="8" id="KW-0239">DNA-directed DNA polymerase</keyword>
<evidence type="ECO:0000256" key="6">
    <source>
        <dbReference type="ARBA" id="ARBA00022908"/>
    </source>
</evidence>
<dbReference type="InterPro" id="IPR036397">
    <property type="entry name" value="RNaseH_sf"/>
</dbReference>
<evidence type="ECO:0000256" key="3">
    <source>
        <dbReference type="ARBA" id="ARBA00022759"/>
    </source>
</evidence>
<dbReference type="EMBL" id="BQNB010014520">
    <property type="protein sequence ID" value="GJT29154.1"/>
    <property type="molecule type" value="Genomic_DNA"/>
</dbReference>
<dbReference type="PANTHER" id="PTHR42648">
    <property type="entry name" value="TRANSPOSASE, PUTATIVE-RELATED"/>
    <property type="match status" value="1"/>
</dbReference>
<dbReference type="InterPro" id="IPR001584">
    <property type="entry name" value="Integrase_cat-core"/>
</dbReference>
<evidence type="ECO:0000256" key="2">
    <source>
        <dbReference type="ARBA" id="ARBA00022723"/>
    </source>
</evidence>
<dbReference type="PANTHER" id="PTHR42648:SF11">
    <property type="entry name" value="TRANSPOSON TY4-P GAG-POL POLYPROTEIN"/>
    <property type="match status" value="1"/>
</dbReference>
<dbReference type="Gene3D" id="3.30.420.10">
    <property type="entry name" value="Ribonuclease H-like superfamily/Ribonuclease H"/>
    <property type="match status" value="1"/>
</dbReference>
<reference evidence="11" key="1">
    <citation type="journal article" date="2022" name="Int. J. Mol. Sci.">
        <title>Draft Genome of Tanacetum Coccineum: Genomic Comparison of Closely Related Tanacetum-Family Plants.</title>
        <authorList>
            <person name="Yamashiro T."/>
            <person name="Shiraishi A."/>
            <person name="Nakayama K."/>
            <person name="Satake H."/>
        </authorList>
    </citation>
    <scope>NUCLEOTIDE SEQUENCE</scope>
</reference>
<keyword evidence="3" id="KW-0255">Endonuclease</keyword>
<accession>A0ABQ5CX61</accession>
<protein>
    <submittedName>
        <fullName evidence="11">Retrovirus-related pol polyprotein from transposon TNT 1-94</fullName>
    </submittedName>
</protein>
<keyword evidence="5" id="KW-0460">Magnesium</keyword>
<keyword evidence="4" id="KW-0378">Hydrolase</keyword>
<keyword evidence="1" id="KW-0540">Nuclease</keyword>
<evidence type="ECO:0000313" key="11">
    <source>
        <dbReference type="EMBL" id="GJT29154.1"/>
    </source>
</evidence>
<keyword evidence="6" id="KW-0229">DNA integration</keyword>
<keyword evidence="9" id="KW-0233">DNA recombination</keyword>
<sequence>MAPSVVASQLRQLRKSIEISHQPKGEDTNQEKLYLFHMDLCGPMRVESIKGKKYILVIVKSDYSRFTWVRFLRSKDEAPDAIIKCIKNIQVRLNATVRNVRTNNGTEFFNQTLRDFYENVGISHQTFIRSPLLKKSCCKVIPKLWWMLQHNVDIFKSSSVSMGQNNQHSLLYPKPFLDPYPLQQNSL</sequence>
<keyword evidence="8" id="KW-0548">Nucleotidyltransferase</keyword>
<dbReference type="PROSITE" id="PS50994">
    <property type="entry name" value="INTEGRASE"/>
    <property type="match status" value="1"/>
</dbReference>
<evidence type="ECO:0000256" key="5">
    <source>
        <dbReference type="ARBA" id="ARBA00022842"/>
    </source>
</evidence>
<evidence type="ECO:0000259" key="10">
    <source>
        <dbReference type="PROSITE" id="PS50994"/>
    </source>
</evidence>
<feature type="domain" description="Integrase catalytic" evidence="10">
    <location>
        <begin position="19"/>
        <end position="126"/>
    </location>
</feature>
<evidence type="ECO:0000313" key="12">
    <source>
        <dbReference type="Proteomes" id="UP001151760"/>
    </source>
</evidence>
<gene>
    <name evidence="11" type="ORF">Tco_0909429</name>
</gene>
<reference evidence="11" key="2">
    <citation type="submission" date="2022-01" db="EMBL/GenBank/DDBJ databases">
        <authorList>
            <person name="Yamashiro T."/>
            <person name="Shiraishi A."/>
            <person name="Satake H."/>
            <person name="Nakayama K."/>
        </authorList>
    </citation>
    <scope>NUCLEOTIDE SEQUENCE</scope>
</reference>
<keyword evidence="12" id="KW-1185">Reference proteome</keyword>
<evidence type="ECO:0000256" key="1">
    <source>
        <dbReference type="ARBA" id="ARBA00022722"/>
    </source>
</evidence>
<dbReference type="InterPro" id="IPR012337">
    <property type="entry name" value="RNaseH-like_sf"/>
</dbReference>
<evidence type="ECO:0000256" key="7">
    <source>
        <dbReference type="ARBA" id="ARBA00022918"/>
    </source>
</evidence>
<dbReference type="InterPro" id="IPR039537">
    <property type="entry name" value="Retrotran_Ty1/copia-like"/>
</dbReference>
<comment type="caution">
    <text evidence="11">The sequence shown here is derived from an EMBL/GenBank/DDBJ whole genome shotgun (WGS) entry which is preliminary data.</text>
</comment>
<keyword evidence="2" id="KW-0479">Metal-binding</keyword>
<keyword evidence="8" id="KW-0808">Transferase</keyword>